<keyword evidence="3" id="KW-1185">Reference proteome</keyword>
<dbReference type="Proteomes" id="UP000676649">
    <property type="component" value="Chromosome"/>
</dbReference>
<evidence type="ECO:0008006" key="4">
    <source>
        <dbReference type="Google" id="ProtNLM"/>
    </source>
</evidence>
<proteinExistence type="predicted"/>
<evidence type="ECO:0000313" key="2">
    <source>
        <dbReference type="EMBL" id="QWF70157.1"/>
    </source>
</evidence>
<reference evidence="2" key="1">
    <citation type="submission" date="2021-04" db="EMBL/GenBank/DDBJ databases">
        <title>Draft genome sequence data of methanotrophic Methylovulum sp. strain S1L and Methylomonas sp. strain S2AM isolated from boreal lake water columns.</title>
        <authorList>
            <person name="Rissanen A.J."/>
            <person name="Mangayil R."/>
            <person name="Svenning M.M."/>
            <person name="Khanongnuch R."/>
        </authorList>
    </citation>
    <scope>NUCLEOTIDE SEQUENCE</scope>
    <source>
        <strain evidence="2">S2AM</strain>
    </source>
</reference>
<name>A0A975R8M0_9GAMM</name>
<dbReference type="AlphaFoldDB" id="A0A975R8M0"/>
<evidence type="ECO:0000256" key="1">
    <source>
        <dbReference type="SAM" id="SignalP"/>
    </source>
</evidence>
<dbReference type="RefSeq" id="WP_215581045.1">
    <property type="nucleotide sequence ID" value="NZ_CP073754.1"/>
</dbReference>
<feature type="chain" id="PRO_5036870161" description="TIGR03016 family PEP-CTERM system-associated outer membrane protein" evidence="1">
    <location>
        <begin position="22"/>
        <end position="426"/>
    </location>
</feature>
<dbReference type="KEGG" id="mpad:KEF85_12490"/>
<feature type="signal peptide" evidence="1">
    <location>
        <begin position="1"/>
        <end position="21"/>
    </location>
</feature>
<dbReference type="SUPFAM" id="SSF56935">
    <property type="entry name" value="Porins"/>
    <property type="match status" value="1"/>
</dbReference>
<accession>A0A975R8M0</accession>
<sequence length="426" mass="48021">MKFKKEFLITTLLSLTSTSHAFDWFVDPHFTVTERYTDNLRLLVKPTRDNLITTLTPSMHFGYLADNNELKGSFLWNQYLYHGESTLDFSEKIVNLNHAFTADRWRTNVTGRYAIESTITTQTDVNSGGFVVAQLPRTTENIAPDITYQLTEKNSLQFGASYLDVSFDKHPNLAFTNYTNSQLFSTLNHTYTEQLSFNLTGSYSLYDTGTNGGVTFLYNNNPLLPYQENYKQNSATTTIQVGSQYLFDEQTTFSATAGLRDTNSHTAYQCSGGFLVPGCPSVSTQYSSTTNGKIFSAALKRSFERGNINLSANQQLNPASTGSQQQSTVLNASGNYEISDRWSMGISGMYQIVDVITPSRSPALFNFNRHLTTISPNVQWKWTHEVSLLLSYTYTDQYFPSSNVSAKSDSIQLQFNYQPLINRQVK</sequence>
<evidence type="ECO:0000313" key="3">
    <source>
        <dbReference type="Proteomes" id="UP000676649"/>
    </source>
</evidence>
<protein>
    <recommendedName>
        <fullName evidence="4">TIGR03016 family PEP-CTERM system-associated outer membrane protein</fullName>
    </recommendedName>
</protein>
<keyword evidence="1" id="KW-0732">Signal</keyword>
<organism evidence="2 3">
    <name type="scientific">Methylomonas paludis</name>
    <dbReference type="NCBI Taxonomy" id="1173101"/>
    <lineage>
        <taxon>Bacteria</taxon>
        <taxon>Pseudomonadati</taxon>
        <taxon>Pseudomonadota</taxon>
        <taxon>Gammaproteobacteria</taxon>
        <taxon>Methylococcales</taxon>
        <taxon>Methylococcaceae</taxon>
        <taxon>Methylomonas</taxon>
    </lineage>
</organism>
<dbReference type="EMBL" id="CP073754">
    <property type="protein sequence ID" value="QWF70157.1"/>
    <property type="molecule type" value="Genomic_DNA"/>
</dbReference>
<gene>
    <name evidence="2" type="ORF">KEF85_12490</name>
</gene>